<keyword evidence="4 7" id="KW-0812">Transmembrane</keyword>
<name>A0ABR9QFG9_9BACI</name>
<feature type="transmembrane region" description="Helical" evidence="7">
    <location>
        <begin position="18"/>
        <end position="40"/>
    </location>
</feature>
<dbReference type="Pfam" id="PF02706">
    <property type="entry name" value="Wzz"/>
    <property type="match status" value="1"/>
</dbReference>
<comment type="similarity">
    <text evidence="2">Belongs to the CpsC/CapA family.</text>
</comment>
<evidence type="ECO:0000313" key="10">
    <source>
        <dbReference type="Proteomes" id="UP001516662"/>
    </source>
</evidence>
<dbReference type="EMBL" id="JADCLJ010000007">
    <property type="protein sequence ID" value="MBE4907238.1"/>
    <property type="molecule type" value="Genomic_DNA"/>
</dbReference>
<accession>A0ABR9QFG9</accession>
<dbReference type="Proteomes" id="UP001516662">
    <property type="component" value="Unassembled WGS sequence"/>
</dbReference>
<evidence type="ECO:0000256" key="6">
    <source>
        <dbReference type="ARBA" id="ARBA00023136"/>
    </source>
</evidence>
<proteinExistence type="inferred from homology"/>
<evidence type="ECO:0000256" key="1">
    <source>
        <dbReference type="ARBA" id="ARBA00004651"/>
    </source>
</evidence>
<keyword evidence="5 7" id="KW-1133">Transmembrane helix</keyword>
<dbReference type="InterPro" id="IPR050445">
    <property type="entry name" value="Bact_polysacc_biosynth/exp"/>
</dbReference>
<sequence length="242" mass="26850">MGGVNSIKDLFRVILNRWLLILLITLVTTGISAVITYYVITPVYQANTLILVNQNDLGTSQIDLSQIRTNIDLINTYSVIIKSPAILGKVIQYLDIEENIDQLDAKITVNSYQNSQVFLVKVEDENAERAVELANVVSQTFQTEIKRIMHVDNVNILAEATLMENPVPIHPKPLLYIAIGLVFGLTMSIGLVLLLWYLNHTITDGRDIESTIGLPVLGSVERIDIKKLKAAKLNVGVETVEG</sequence>
<evidence type="ECO:0000256" key="3">
    <source>
        <dbReference type="ARBA" id="ARBA00022475"/>
    </source>
</evidence>
<evidence type="ECO:0000259" key="8">
    <source>
        <dbReference type="Pfam" id="PF02706"/>
    </source>
</evidence>
<feature type="transmembrane region" description="Helical" evidence="7">
    <location>
        <begin position="174"/>
        <end position="198"/>
    </location>
</feature>
<dbReference type="InterPro" id="IPR003856">
    <property type="entry name" value="LPS_length_determ_N"/>
</dbReference>
<evidence type="ECO:0000256" key="4">
    <source>
        <dbReference type="ARBA" id="ARBA00022692"/>
    </source>
</evidence>
<comment type="subcellular location">
    <subcellularLocation>
        <location evidence="1">Cell membrane</location>
        <topology evidence="1">Multi-pass membrane protein</topology>
    </subcellularLocation>
</comment>
<reference evidence="9 10" key="1">
    <citation type="submission" date="2020-10" db="EMBL/GenBank/DDBJ databases">
        <title>Bacillus sp. HD4P25, an endophyte from a halophyte.</title>
        <authorList>
            <person name="Sun J.-Q."/>
        </authorList>
    </citation>
    <scope>NUCLEOTIDE SEQUENCE [LARGE SCALE GENOMIC DNA]</scope>
    <source>
        <strain evidence="9 10">YIM 93174</strain>
    </source>
</reference>
<keyword evidence="6 7" id="KW-0472">Membrane</keyword>
<organism evidence="9 10">
    <name type="scientific">Litchfieldia luteola</name>
    <dbReference type="NCBI Taxonomy" id="682179"/>
    <lineage>
        <taxon>Bacteria</taxon>
        <taxon>Bacillati</taxon>
        <taxon>Bacillota</taxon>
        <taxon>Bacilli</taxon>
        <taxon>Bacillales</taxon>
        <taxon>Bacillaceae</taxon>
        <taxon>Litchfieldia</taxon>
    </lineage>
</organism>
<evidence type="ECO:0000256" key="7">
    <source>
        <dbReference type="SAM" id="Phobius"/>
    </source>
</evidence>
<protein>
    <submittedName>
        <fullName evidence="9">Capsular biosynthesis protein</fullName>
    </submittedName>
</protein>
<evidence type="ECO:0000256" key="2">
    <source>
        <dbReference type="ARBA" id="ARBA00006683"/>
    </source>
</evidence>
<gene>
    <name evidence="9" type="ORF">IMZ08_04085</name>
</gene>
<dbReference type="PANTHER" id="PTHR32309:SF13">
    <property type="entry name" value="FERRIC ENTEROBACTIN TRANSPORT PROTEIN FEPE"/>
    <property type="match status" value="1"/>
</dbReference>
<dbReference type="RefSeq" id="WP_193534708.1">
    <property type="nucleotide sequence ID" value="NZ_JADCLJ010000007.1"/>
</dbReference>
<dbReference type="PANTHER" id="PTHR32309">
    <property type="entry name" value="TYROSINE-PROTEIN KINASE"/>
    <property type="match status" value="1"/>
</dbReference>
<keyword evidence="10" id="KW-1185">Reference proteome</keyword>
<keyword evidence="3" id="KW-1003">Cell membrane</keyword>
<comment type="caution">
    <text evidence="9">The sequence shown here is derived from an EMBL/GenBank/DDBJ whole genome shotgun (WGS) entry which is preliminary data.</text>
</comment>
<evidence type="ECO:0000256" key="5">
    <source>
        <dbReference type="ARBA" id="ARBA00022989"/>
    </source>
</evidence>
<feature type="domain" description="Polysaccharide chain length determinant N-terminal" evidence="8">
    <location>
        <begin position="7"/>
        <end position="92"/>
    </location>
</feature>
<evidence type="ECO:0000313" key="9">
    <source>
        <dbReference type="EMBL" id="MBE4907238.1"/>
    </source>
</evidence>